<protein>
    <submittedName>
        <fullName evidence="1">Sulfatase-like hydrolase/transferase</fullName>
    </submittedName>
</protein>
<evidence type="ECO:0000313" key="2">
    <source>
        <dbReference type="Proteomes" id="UP000826212"/>
    </source>
</evidence>
<sequence length="468" mass="53844">MKRRDFIKKGALTASAVGVASTIQGAPIPFKNRSKTKSSRPNILFVMTDQQCAEAIRAFGNKDLHTPSMDRIAKYAMNFKKAYCPTPLCVPSRSSMFTGLYPHEINVPINNLKAEWNTTEYPYMGNILKTAGYDTGYVGKWHLPASPKDKHIHGFDFIKHARANDLDPDVAEASIEFLSQERDKPFLLVSSFVNPHDICQWARGEAMRNDAIGVPPKGDQCPELPDNFEIPELEPDVIRYVHSLSKRTYPTDDWSESKWRQYRWAYYRLVEKVDAHLKPILDALEEKDLLEDTVIIFTSDHGDGNAHHKWNQKQILYDEAARVPFMISWKGHTEITEYNDLPISTGIDLIPTMCEIAGVKAPVYMKGKPLFKLSNGDRTAFDREYTITETEFCLSKVTYGVKGRMVRSSRYKYIVYEQGHLKEQFFDMDSDPGEMTNLAYDKNYKELKNKHIDVLKEWIKETRDNFQI</sequence>
<gene>
    <name evidence="1" type="ORF">K4L44_01860</name>
</gene>
<reference evidence="1" key="1">
    <citation type="submission" date="2021-08" db="EMBL/GenBank/DDBJ databases">
        <title>Novel anaerobic bacterium isolated from sea squirt in East Sea, Republic of Korea.</title>
        <authorList>
            <person name="Nguyen T.H."/>
            <person name="Li Z."/>
            <person name="Lee Y.-J."/>
            <person name="Ko J."/>
            <person name="Kim S.-G."/>
        </authorList>
    </citation>
    <scope>NUCLEOTIDE SEQUENCE</scope>
    <source>
        <strain evidence="1">KCTC 25031</strain>
    </source>
</reference>
<evidence type="ECO:0000313" key="1">
    <source>
        <dbReference type="EMBL" id="QZE14641.1"/>
    </source>
</evidence>
<accession>A0AC61NL75</accession>
<dbReference type="Proteomes" id="UP000826212">
    <property type="component" value="Chromosome"/>
</dbReference>
<proteinExistence type="predicted"/>
<organism evidence="1 2">
    <name type="scientific">Halosquirtibacter laminarini</name>
    <dbReference type="NCBI Taxonomy" id="3374600"/>
    <lineage>
        <taxon>Bacteria</taxon>
        <taxon>Pseudomonadati</taxon>
        <taxon>Bacteroidota</taxon>
        <taxon>Bacteroidia</taxon>
        <taxon>Marinilabiliales</taxon>
        <taxon>Prolixibacteraceae</taxon>
        <taxon>Halosquirtibacter</taxon>
    </lineage>
</organism>
<keyword evidence="2" id="KW-1185">Reference proteome</keyword>
<dbReference type="EMBL" id="CP081303">
    <property type="protein sequence ID" value="QZE14641.1"/>
    <property type="molecule type" value="Genomic_DNA"/>
</dbReference>
<name>A0AC61NL75_9BACT</name>